<dbReference type="GO" id="GO:0004519">
    <property type="term" value="F:endonuclease activity"/>
    <property type="evidence" value="ECO:0007669"/>
    <property type="project" value="UniProtKB-KW"/>
</dbReference>
<evidence type="ECO:0000256" key="1">
    <source>
        <dbReference type="SAM" id="SignalP"/>
    </source>
</evidence>
<dbReference type="Pfam" id="PF07510">
    <property type="entry name" value="GmrSD_C"/>
    <property type="match status" value="1"/>
</dbReference>
<keyword evidence="1" id="KW-0732">Signal</keyword>
<dbReference type="EMBL" id="JBHTCS010000028">
    <property type="protein sequence ID" value="MFC7450891.1"/>
    <property type="molecule type" value="Genomic_DNA"/>
</dbReference>
<evidence type="ECO:0000259" key="2">
    <source>
        <dbReference type="Pfam" id="PF07510"/>
    </source>
</evidence>
<comment type="caution">
    <text evidence="3">The sequence shown here is derived from an EMBL/GenBank/DDBJ whole genome shotgun (WGS) entry which is preliminary data.</text>
</comment>
<keyword evidence="3" id="KW-0540">Nuclease</keyword>
<dbReference type="PROSITE" id="PS51257">
    <property type="entry name" value="PROKAR_LIPOPROTEIN"/>
    <property type="match status" value="1"/>
</dbReference>
<sequence length="240" mass="25225">MRFRSATRPRLFLIATAVAALALTGCAAPAAEAMPTGSADNGIPGAGPAAGVATTLAVLETIPVKGRAPKTGYERDLFGPAWTDDVAVAGGRNGCDTRNDILARDLVETVFKAGTGNCVVLTGTLHDPYTGKSIAFTRGSGTSSAVQIDHVVALSDAWQKGAQQLDVPTRRDFANDPRNLLAVDGPTNQQKSDGDAATWLPSAKSYRCTYVSKQVEVKAAYRLWVTQAEKDSITRVLSSC</sequence>
<gene>
    <name evidence="3" type="ORF">ACFQS9_23620</name>
</gene>
<dbReference type="Proteomes" id="UP001596484">
    <property type="component" value="Unassembled WGS sequence"/>
</dbReference>
<protein>
    <submittedName>
        <fullName evidence="3">HNH endonuclease family protein</fullName>
    </submittedName>
</protein>
<evidence type="ECO:0000313" key="4">
    <source>
        <dbReference type="Proteomes" id="UP001596484"/>
    </source>
</evidence>
<dbReference type="RefSeq" id="WP_378408983.1">
    <property type="nucleotide sequence ID" value="NZ_JBHTCS010000028.1"/>
</dbReference>
<accession>A0ABW2S587</accession>
<feature type="domain" description="GmrSD restriction endonucleases C-terminal" evidence="2">
    <location>
        <begin position="96"/>
        <end position="235"/>
    </location>
</feature>
<dbReference type="InterPro" id="IPR011089">
    <property type="entry name" value="GmrSD_C"/>
</dbReference>
<reference evidence="4" key="1">
    <citation type="journal article" date="2019" name="Int. J. Syst. Evol. Microbiol.">
        <title>The Global Catalogue of Microorganisms (GCM) 10K type strain sequencing project: providing services to taxonomists for standard genome sequencing and annotation.</title>
        <authorList>
            <consortium name="The Broad Institute Genomics Platform"/>
            <consortium name="The Broad Institute Genome Sequencing Center for Infectious Disease"/>
            <person name="Wu L."/>
            <person name="Ma J."/>
        </authorList>
    </citation>
    <scope>NUCLEOTIDE SEQUENCE [LARGE SCALE GENOMIC DNA]</scope>
    <source>
        <strain evidence="4">ICMP 19430</strain>
    </source>
</reference>
<proteinExistence type="predicted"/>
<name>A0ABW2S587_9NOCA</name>
<keyword evidence="3" id="KW-0255">Endonuclease</keyword>
<feature type="chain" id="PRO_5046793229" evidence="1">
    <location>
        <begin position="31"/>
        <end position="240"/>
    </location>
</feature>
<keyword evidence="3" id="KW-0378">Hydrolase</keyword>
<dbReference type="PANTHER" id="PTHR24094">
    <property type="entry name" value="SECRETED PROTEIN"/>
    <property type="match status" value="1"/>
</dbReference>
<evidence type="ECO:0000313" key="3">
    <source>
        <dbReference type="EMBL" id="MFC7450891.1"/>
    </source>
</evidence>
<keyword evidence="4" id="KW-1185">Reference proteome</keyword>
<dbReference type="PANTHER" id="PTHR24094:SF15">
    <property type="entry name" value="AMP-DEPENDENT SYNTHETASE_LIGASE DOMAIN-CONTAINING PROTEIN-RELATED"/>
    <property type="match status" value="1"/>
</dbReference>
<feature type="signal peptide" evidence="1">
    <location>
        <begin position="1"/>
        <end position="30"/>
    </location>
</feature>
<organism evidence="3 4">
    <name type="scientific">Rhodococcus daqingensis</name>
    <dbReference type="NCBI Taxonomy" id="2479363"/>
    <lineage>
        <taxon>Bacteria</taxon>
        <taxon>Bacillati</taxon>
        <taxon>Actinomycetota</taxon>
        <taxon>Actinomycetes</taxon>
        <taxon>Mycobacteriales</taxon>
        <taxon>Nocardiaceae</taxon>
        <taxon>Rhodococcus</taxon>
    </lineage>
</organism>